<evidence type="ECO:0008006" key="5">
    <source>
        <dbReference type="Google" id="ProtNLM"/>
    </source>
</evidence>
<dbReference type="InterPro" id="IPR005901">
    <property type="entry name" value="GLPGLI"/>
</dbReference>
<dbReference type="Pfam" id="PF09697">
    <property type="entry name" value="Porph_ging"/>
    <property type="match status" value="1"/>
</dbReference>
<dbReference type="AlphaFoldDB" id="F8NCF4"/>
<name>F8NCF4_9BACT</name>
<feature type="signal peptide" evidence="2">
    <location>
        <begin position="1"/>
        <end position="21"/>
    </location>
</feature>
<evidence type="ECO:0000313" key="3">
    <source>
        <dbReference type="EMBL" id="EGN56044.1"/>
    </source>
</evidence>
<evidence type="ECO:0000256" key="2">
    <source>
        <dbReference type="SAM" id="SignalP"/>
    </source>
</evidence>
<dbReference type="EMBL" id="GL945017">
    <property type="protein sequence ID" value="EGN56044.1"/>
    <property type="molecule type" value="Genomic_DNA"/>
</dbReference>
<feature type="region of interest" description="Disordered" evidence="1">
    <location>
        <begin position="269"/>
        <end position="288"/>
    </location>
</feature>
<protein>
    <recommendedName>
        <fullName evidence="5">GLPGLI family protein</fullName>
    </recommendedName>
</protein>
<sequence length="288" mass="33004">MKKAFFTLLSLFTFSCLTASAKGDDGKKDSIDCVMYRVSYNTKSVNDTTKLDSLGHYRYGDDLMRLDIGTKVSKFYSYTYVQAQEYFQKAILTGSIDMKAFKGKVGTLKWTLYRNDPEGFTSVYDFVYSDNYRIKEPTQTPQWRIVADSVKTILNYKCTMAVTDFKGRRWTAWYTEDIPISQGPWKLIGLPGLILSARDSEKQFVFEASGLEQINGKEAIVMMEDARKYEDTTQQKFDKMKRTTSPLDGSRGLRTAIITANGKTDSIERNQKLKASLSRTRPYNPLER</sequence>
<dbReference type="STRING" id="688246.Premu_0567"/>
<reference evidence="4" key="1">
    <citation type="journal article" date="2011" name="Stand. Genomic Sci.">
        <title>Non-contiguous finished genome sequence of the opportunistic oral pathogen Prevotella multisaccharivorax type strain (PPPA20).</title>
        <authorList>
            <person name="Pati A."/>
            <person name="Gronow S."/>
            <person name="Lu M."/>
            <person name="Lapidus A."/>
            <person name="Nolan M."/>
            <person name="Lucas S."/>
            <person name="Hammon N."/>
            <person name="Deshpande S."/>
            <person name="Cheng J.F."/>
            <person name="Tapia R."/>
            <person name="Han C."/>
            <person name="Goodwin L."/>
            <person name="Pitluck S."/>
            <person name="Liolios K."/>
            <person name="Pagani I."/>
            <person name="Mavromatis K."/>
            <person name="Mikhailova N."/>
            <person name="Huntemann M."/>
            <person name="Chen A."/>
            <person name="Palaniappan K."/>
            <person name="Land M."/>
            <person name="Hauser L."/>
            <person name="Detter J.C."/>
            <person name="Brambilla E.M."/>
            <person name="Rohde M."/>
            <person name="Goker M."/>
            <person name="Woyke T."/>
            <person name="Bristow J."/>
            <person name="Eisen J.A."/>
            <person name="Markowitz V."/>
            <person name="Hugenholtz P."/>
            <person name="Kyrpides N.C."/>
            <person name="Klenk H.P."/>
            <person name="Ivanova N."/>
        </authorList>
    </citation>
    <scope>NUCLEOTIDE SEQUENCE [LARGE SCALE GENOMIC DNA]</scope>
    <source>
        <strain evidence="4">DSM 17128</strain>
    </source>
</reference>
<dbReference type="Proteomes" id="UP000002772">
    <property type="component" value="Unassembled WGS sequence"/>
</dbReference>
<evidence type="ECO:0000313" key="4">
    <source>
        <dbReference type="Proteomes" id="UP000002772"/>
    </source>
</evidence>
<gene>
    <name evidence="3" type="ORF">Premu_0567</name>
</gene>
<evidence type="ECO:0000256" key="1">
    <source>
        <dbReference type="SAM" id="MobiDB-lite"/>
    </source>
</evidence>
<dbReference type="HOGENOM" id="CLU_066214_1_2_10"/>
<dbReference type="NCBIfam" id="TIGR01200">
    <property type="entry name" value="GLPGLI"/>
    <property type="match status" value="1"/>
</dbReference>
<organism evidence="3 4">
    <name type="scientific">Hallella multisaccharivorax DSM 17128</name>
    <dbReference type="NCBI Taxonomy" id="688246"/>
    <lineage>
        <taxon>Bacteria</taxon>
        <taxon>Pseudomonadati</taxon>
        <taxon>Bacteroidota</taxon>
        <taxon>Bacteroidia</taxon>
        <taxon>Bacteroidales</taxon>
        <taxon>Prevotellaceae</taxon>
        <taxon>Hallella</taxon>
    </lineage>
</organism>
<proteinExistence type="predicted"/>
<keyword evidence="2" id="KW-0732">Signal</keyword>
<feature type="chain" id="PRO_5003375595" description="GLPGLI family protein" evidence="2">
    <location>
        <begin position="22"/>
        <end position="288"/>
    </location>
</feature>
<keyword evidence="4" id="KW-1185">Reference proteome</keyword>
<dbReference type="PROSITE" id="PS51257">
    <property type="entry name" value="PROKAR_LIPOPROTEIN"/>
    <property type="match status" value="1"/>
</dbReference>
<dbReference type="eggNOG" id="ENOG5031YMS">
    <property type="taxonomic scope" value="Bacteria"/>
</dbReference>
<dbReference type="RefSeq" id="WP_007572949.1">
    <property type="nucleotide sequence ID" value="NZ_BPTS01000001.1"/>
</dbReference>
<accession>F8NCF4</accession>